<name>A0A4Y8V4Y0_9BACT</name>
<dbReference type="InterPro" id="IPR033985">
    <property type="entry name" value="SusD-like_N"/>
</dbReference>
<evidence type="ECO:0000256" key="1">
    <source>
        <dbReference type="ARBA" id="ARBA00004442"/>
    </source>
</evidence>
<dbReference type="Pfam" id="PF07980">
    <property type="entry name" value="SusD_RagB"/>
    <property type="match status" value="1"/>
</dbReference>
<dbReference type="Pfam" id="PF14322">
    <property type="entry name" value="SusD-like_3"/>
    <property type="match status" value="1"/>
</dbReference>
<evidence type="ECO:0000259" key="6">
    <source>
        <dbReference type="Pfam" id="PF07980"/>
    </source>
</evidence>
<dbReference type="Gene3D" id="1.25.40.390">
    <property type="match status" value="1"/>
</dbReference>
<dbReference type="EMBL" id="SGVY01000060">
    <property type="protein sequence ID" value="TFH76076.1"/>
    <property type="molecule type" value="Genomic_DNA"/>
</dbReference>
<dbReference type="OrthoDB" id="727588at2"/>
<gene>
    <name evidence="8" type="ORF">EXN75_15080</name>
</gene>
<evidence type="ECO:0000259" key="7">
    <source>
        <dbReference type="Pfam" id="PF14322"/>
    </source>
</evidence>
<proteinExistence type="inferred from homology"/>
<keyword evidence="5" id="KW-0998">Cell outer membrane</keyword>
<sequence length="470" mass="54460">MFTSCDDFLDVRPKSEKVEDDLFKSPDGFESAIYGVYGSLQASTALYGKDLLWGLTDCMAQDFDQNNVDAGSRAAERYQYDNDYLKKRLANIWAGAYVSIGYANNVLKKLEGRSNDLPLYNLYKGEMLAVRAYLHFDLLRLFCSTDMSKQGIPYTTTYSIKENEFKKVGEVYELILKDLQEAEQLLSEEADKIQYPRDNKQYFKFQNYRETHCNYYAVLGMLAKVYWMKGDMENAAKYAQMVIESKKFPLAEPSEIKDLFAGKLSPKETLWGIYSNTYNETANGYLYRYQSYTSYDPYTDESGSTHLMPYDKVYAQDVTGIDQDFRKNWFKKGTGNVRCLKTVDYYTIEENQNVPADWVTRISGINMLHVSELYLIAAEALLETNYPKALEYYNAETGSRGLPALKAETRLTKDMIFNEYHKEMFGEGQVWYNMKRLNKDIISNLDSKIIPASEDIYVIPIPQDEFNYRN</sequence>
<dbReference type="InterPro" id="IPR012944">
    <property type="entry name" value="SusD_RagB_dom"/>
</dbReference>
<keyword evidence="3" id="KW-0732">Signal</keyword>
<dbReference type="SUPFAM" id="SSF48452">
    <property type="entry name" value="TPR-like"/>
    <property type="match status" value="1"/>
</dbReference>
<comment type="subcellular location">
    <subcellularLocation>
        <location evidence="1">Cell outer membrane</location>
    </subcellularLocation>
</comment>
<accession>A0A4Y8V4Y0</accession>
<evidence type="ECO:0000313" key="8">
    <source>
        <dbReference type="EMBL" id="TFH76076.1"/>
    </source>
</evidence>
<reference evidence="8 9" key="1">
    <citation type="submission" date="2019-02" db="EMBL/GenBank/DDBJ databases">
        <title>Draft Genome Sequence of the Prevotella sp. BCRC 81118, Isolated from Human Feces.</title>
        <authorList>
            <person name="Huang C.-H."/>
        </authorList>
    </citation>
    <scope>NUCLEOTIDE SEQUENCE [LARGE SCALE GENOMIC DNA]</scope>
    <source>
        <strain evidence="8 9">BCRC 81118</strain>
    </source>
</reference>
<dbReference type="GO" id="GO:0009279">
    <property type="term" value="C:cell outer membrane"/>
    <property type="evidence" value="ECO:0007669"/>
    <property type="project" value="UniProtKB-SubCell"/>
</dbReference>
<comment type="caution">
    <text evidence="8">The sequence shown here is derived from an EMBL/GenBank/DDBJ whole genome shotgun (WGS) entry which is preliminary data.</text>
</comment>
<organism evidence="8 9">
    <name type="scientific">Segatella hominis</name>
    <dbReference type="NCBI Taxonomy" id="2518605"/>
    <lineage>
        <taxon>Bacteria</taxon>
        <taxon>Pseudomonadati</taxon>
        <taxon>Bacteroidota</taxon>
        <taxon>Bacteroidia</taxon>
        <taxon>Bacteroidales</taxon>
        <taxon>Prevotellaceae</taxon>
        <taxon>Segatella</taxon>
    </lineage>
</organism>
<evidence type="ECO:0000256" key="5">
    <source>
        <dbReference type="ARBA" id="ARBA00023237"/>
    </source>
</evidence>
<feature type="domain" description="RagB/SusD" evidence="6">
    <location>
        <begin position="210"/>
        <end position="437"/>
    </location>
</feature>
<evidence type="ECO:0000256" key="2">
    <source>
        <dbReference type="ARBA" id="ARBA00006275"/>
    </source>
</evidence>
<evidence type="ECO:0000256" key="3">
    <source>
        <dbReference type="ARBA" id="ARBA00022729"/>
    </source>
</evidence>
<keyword evidence="9" id="KW-1185">Reference proteome</keyword>
<dbReference type="InterPro" id="IPR011990">
    <property type="entry name" value="TPR-like_helical_dom_sf"/>
</dbReference>
<protein>
    <submittedName>
        <fullName evidence="8">RagB/SusD family nutrient uptake outer membrane protein</fullName>
    </submittedName>
</protein>
<evidence type="ECO:0000313" key="9">
    <source>
        <dbReference type="Proteomes" id="UP000297872"/>
    </source>
</evidence>
<comment type="similarity">
    <text evidence="2">Belongs to the SusD family.</text>
</comment>
<feature type="domain" description="SusD-like N-terminal" evidence="7">
    <location>
        <begin position="7"/>
        <end position="200"/>
    </location>
</feature>
<dbReference type="Proteomes" id="UP000297872">
    <property type="component" value="Unassembled WGS sequence"/>
</dbReference>
<dbReference type="AlphaFoldDB" id="A0A4Y8V4Y0"/>
<evidence type="ECO:0000256" key="4">
    <source>
        <dbReference type="ARBA" id="ARBA00023136"/>
    </source>
</evidence>
<keyword evidence="4" id="KW-0472">Membrane</keyword>